<dbReference type="RefSeq" id="WP_073279016.1">
    <property type="nucleotide sequence ID" value="NZ_FRAC01000025.1"/>
</dbReference>
<gene>
    <name evidence="6" type="ORF">SAMN02745136_04281</name>
</gene>
<keyword evidence="7" id="KW-1185">Reference proteome</keyword>
<dbReference type="GO" id="GO:0003700">
    <property type="term" value="F:DNA-binding transcription factor activity"/>
    <property type="evidence" value="ECO:0007669"/>
    <property type="project" value="InterPro"/>
</dbReference>
<dbReference type="CDD" id="cd07377">
    <property type="entry name" value="WHTH_GntR"/>
    <property type="match status" value="1"/>
</dbReference>
<dbReference type="Pfam" id="PF00532">
    <property type="entry name" value="Peripla_BP_1"/>
    <property type="match status" value="1"/>
</dbReference>
<dbReference type="GO" id="GO:0000976">
    <property type="term" value="F:transcription cis-regulatory region binding"/>
    <property type="evidence" value="ECO:0007669"/>
    <property type="project" value="TreeGrafter"/>
</dbReference>
<evidence type="ECO:0000313" key="7">
    <source>
        <dbReference type="Proteomes" id="UP000184386"/>
    </source>
</evidence>
<dbReference type="SUPFAM" id="SSF53822">
    <property type="entry name" value="Periplasmic binding protein-like I"/>
    <property type="match status" value="1"/>
</dbReference>
<keyword evidence="2" id="KW-0805">Transcription regulation</keyword>
<evidence type="ECO:0000256" key="1">
    <source>
        <dbReference type="ARBA" id="ARBA00022491"/>
    </source>
</evidence>
<reference evidence="6 7" key="1">
    <citation type="submission" date="2016-11" db="EMBL/GenBank/DDBJ databases">
        <authorList>
            <person name="Jaros S."/>
            <person name="Januszkiewicz K."/>
            <person name="Wedrychowicz H."/>
        </authorList>
    </citation>
    <scope>NUCLEOTIDE SEQUENCE [LARGE SCALE GENOMIC DNA]</scope>
    <source>
        <strain evidence="6 7">DSM 15929</strain>
    </source>
</reference>
<dbReference type="STRING" id="1121322.SAMN02745136_04281"/>
<evidence type="ECO:0000259" key="5">
    <source>
        <dbReference type="PROSITE" id="PS50949"/>
    </source>
</evidence>
<dbReference type="CDD" id="cd06267">
    <property type="entry name" value="PBP1_LacI_sugar_binding-like"/>
    <property type="match status" value="1"/>
</dbReference>
<dbReference type="SUPFAM" id="SSF46785">
    <property type="entry name" value="Winged helix' DNA-binding domain"/>
    <property type="match status" value="1"/>
</dbReference>
<keyword evidence="4" id="KW-0804">Transcription</keyword>
<name>A0A1M6YI83_9FIRM</name>
<dbReference type="InterPro" id="IPR028082">
    <property type="entry name" value="Peripla_BP_I"/>
</dbReference>
<dbReference type="InterPro" id="IPR000524">
    <property type="entry name" value="Tscrpt_reg_HTH_GntR"/>
</dbReference>
<dbReference type="PANTHER" id="PTHR30146:SF95">
    <property type="entry name" value="RIBOSE OPERON REPRESSOR"/>
    <property type="match status" value="1"/>
</dbReference>
<dbReference type="PANTHER" id="PTHR30146">
    <property type="entry name" value="LACI-RELATED TRANSCRIPTIONAL REPRESSOR"/>
    <property type="match status" value="1"/>
</dbReference>
<dbReference type="Gene3D" id="3.40.50.2300">
    <property type="match status" value="2"/>
</dbReference>
<evidence type="ECO:0000256" key="2">
    <source>
        <dbReference type="ARBA" id="ARBA00023015"/>
    </source>
</evidence>
<sequence>MKQSPLYEQIYIDIAGAIAGGKYKPGERIPSEKELTEQYNVSRITSKKALEMLAEEGKIVRMAGKGSFVTGQDEAETVKEKSDIIYGNPGKIRLIGVILEGFGNGFGTLLLNSIERECRRKELTMVLRCSDGSIENESRAIDDFLKLGVEGMIIMCSQDENYNPKILQMVVEHFPVVTVDRQMKGIPVPHVGTDNIAAAKELTKHLLDTGYRGICFVKPDADETSTLQERQKGFVSAMNECGIITDDSNWITDLRATLPSKHFEELMEEDMEKIFRHLENHPNVEAFLAAEYGIAQILHKCLFDKGLDKKYPIVCFDCNDNIVGQYSFTHVKQGEAEIGQLAVDTLIEVMNGSGSSKTIMVPYQIVEQEAVSKDDNCL</sequence>
<organism evidence="6 7">
    <name type="scientific">Anaerocolumna jejuensis DSM 15929</name>
    <dbReference type="NCBI Taxonomy" id="1121322"/>
    <lineage>
        <taxon>Bacteria</taxon>
        <taxon>Bacillati</taxon>
        <taxon>Bacillota</taxon>
        <taxon>Clostridia</taxon>
        <taxon>Lachnospirales</taxon>
        <taxon>Lachnospiraceae</taxon>
        <taxon>Anaerocolumna</taxon>
    </lineage>
</organism>
<dbReference type="SMART" id="SM00345">
    <property type="entry name" value="HTH_GNTR"/>
    <property type="match status" value="1"/>
</dbReference>
<evidence type="ECO:0000313" key="6">
    <source>
        <dbReference type="EMBL" id="SHL17928.1"/>
    </source>
</evidence>
<keyword evidence="1" id="KW-0678">Repressor</keyword>
<dbReference type="InterPro" id="IPR036388">
    <property type="entry name" value="WH-like_DNA-bd_sf"/>
</dbReference>
<proteinExistence type="predicted"/>
<dbReference type="AlphaFoldDB" id="A0A1M6YI83"/>
<dbReference type="Gene3D" id="1.10.10.10">
    <property type="entry name" value="Winged helix-like DNA-binding domain superfamily/Winged helix DNA-binding domain"/>
    <property type="match status" value="1"/>
</dbReference>
<dbReference type="OrthoDB" id="9813468at2"/>
<feature type="domain" description="HTH gntR-type" evidence="5">
    <location>
        <begin position="4"/>
        <end position="72"/>
    </location>
</feature>
<evidence type="ECO:0000256" key="3">
    <source>
        <dbReference type="ARBA" id="ARBA00023125"/>
    </source>
</evidence>
<dbReference type="EMBL" id="FRAC01000025">
    <property type="protein sequence ID" value="SHL17928.1"/>
    <property type="molecule type" value="Genomic_DNA"/>
</dbReference>
<evidence type="ECO:0000256" key="4">
    <source>
        <dbReference type="ARBA" id="ARBA00023163"/>
    </source>
</evidence>
<dbReference type="InterPro" id="IPR001761">
    <property type="entry name" value="Peripla_BP/Lac1_sug-bd_dom"/>
</dbReference>
<accession>A0A1M6YI83</accession>
<dbReference type="Pfam" id="PF00392">
    <property type="entry name" value="GntR"/>
    <property type="match status" value="1"/>
</dbReference>
<dbReference type="Proteomes" id="UP000184386">
    <property type="component" value="Unassembled WGS sequence"/>
</dbReference>
<protein>
    <submittedName>
        <fullName evidence="6">DNA-binding transcriptional regulator, LacI/PurR family</fullName>
    </submittedName>
</protein>
<dbReference type="InterPro" id="IPR036390">
    <property type="entry name" value="WH_DNA-bd_sf"/>
</dbReference>
<dbReference type="PROSITE" id="PS50949">
    <property type="entry name" value="HTH_GNTR"/>
    <property type="match status" value="1"/>
</dbReference>
<dbReference type="FunFam" id="1.10.10.10:FF:000079">
    <property type="entry name" value="GntR family transcriptional regulator"/>
    <property type="match status" value="1"/>
</dbReference>
<dbReference type="PRINTS" id="PR00035">
    <property type="entry name" value="HTHGNTR"/>
</dbReference>
<keyword evidence="3 6" id="KW-0238">DNA-binding</keyword>